<dbReference type="GO" id="GO:0015562">
    <property type="term" value="F:efflux transmembrane transporter activity"/>
    <property type="evidence" value="ECO:0007669"/>
    <property type="project" value="InterPro"/>
</dbReference>
<evidence type="ECO:0000256" key="4">
    <source>
        <dbReference type="ARBA" id="ARBA00022452"/>
    </source>
</evidence>
<evidence type="ECO:0000256" key="1">
    <source>
        <dbReference type="ARBA" id="ARBA00004442"/>
    </source>
</evidence>
<dbReference type="InterPro" id="IPR051906">
    <property type="entry name" value="TolC-like"/>
</dbReference>
<comment type="similarity">
    <text evidence="2">Belongs to the outer membrane factor (OMF) (TC 1.B.17) family.</text>
</comment>
<accession>A0A6I6JM09</accession>
<dbReference type="Pfam" id="PF02321">
    <property type="entry name" value="OEP"/>
    <property type="match status" value="2"/>
</dbReference>
<evidence type="ECO:0000256" key="9">
    <source>
        <dbReference type="SAM" id="SignalP"/>
    </source>
</evidence>
<evidence type="ECO:0000256" key="2">
    <source>
        <dbReference type="ARBA" id="ARBA00007613"/>
    </source>
</evidence>
<keyword evidence="9" id="KW-0732">Signal</keyword>
<comment type="subcellular location">
    <subcellularLocation>
        <location evidence="1">Cell outer membrane</location>
    </subcellularLocation>
</comment>
<reference evidence="10 11" key="1">
    <citation type="submission" date="2019-11" db="EMBL/GenBank/DDBJ databases">
        <authorList>
            <person name="Zheng R.K."/>
            <person name="Sun C.M."/>
        </authorList>
    </citation>
    <scope>NUCLEOTIDE SEQUENCE [LARGE SCALE GENOMIC DNA]</scope>
    <source>
        <strain evidence="10 11">SRB007</strain>
    </source>
</reference>
<feature type="signal peptide" evidence="9">
    <location>
        <begin position="1"/>
        <end position="24"/>
    </location>
</feature>
<feature type="region of interest" description="Disordered" evidence="8">
    <location>
        <begin position="66"/>
        <end position="93"/>
    </location>
</feature>
<evidence type="ECO:0000256" key="8">
    <source>
        <dbReference type="SAM" id="MobiDB-lite"/>
    </source>
</evidence>
<keyword evidence="7" id="KW-0998">Cell outer membrane</keyword>
<keyword evidence="4" id="KW-1134">Transmembrane beta strand</keyword>
<keyword evidence="6" id="KW-0472">Membrane</keyword>
<evidence type="ECO:0000313" key="10">
    <source>
        <dbReference type="EMBL" id="QGY42058.1"/>
    </source>
</evidence>
<dbReference type="Proteomes" id="UP000428328">
    <property type="component" value="Chromosome"/>
</dbReference>
<dbReference type="InterPro" id="IPR003423">
    <property type="entry name" value="OMP_efflux"/>
</dbReference>
<dbReference type="KEGG" id="psel:GM415_13570"/>
<gene>
    <name evidence="10" type="ORF">GM415_13570</name>
</gene>
<evidence type="ECO:0000256" key="6">
    <source>
        <dbReference type="ARBA" id="ARBA00023136"/>
    </source>
</evidence>
<evidence type="ECO:0000256" key="7">
    <source>
        <dbReference type="ARBA" id="ARBA00023237"/>
    </source>
</evidence>
<dbReference type="SUPFAM" id="SSF56954">
    <property type="entry name" value="Outer membrane efflux proteins (OEP)"/>
    <property type="match status" value="1"/>
</dbReference>
<name>A0A6I6JM09_9BACT</name>
<evidence type="ECO:0000256" key="5">
    <source>
        <dbReference type="ARBA" id="ARBA00022692"/>
    </source>
</evidence>
<dbReference type="EMBL" id="CP046400">
    <property type="protein sequence ID" value="QGY42058.1"/>
    <property type="molecule type" value="Genomic_DNA"/>
</dbReference>
<evidence type="ECO:0000256" key="3">
    <source>
        <dbReference type="ARBA" id="ARBA00022448"/>
    </source>
</evidence>
<dbReference type="GO" id="GO:1990281">
    <property type="term" value="C:efflux pump complex"/>
    <property type="evidence" value="ECO:0007669"/>
    <property type="project" value="TreeGrafter"/>
</dbReference>
<keyword evidence="5" id="KW-0812">Transmembrane</keyword>
<sequence length="436" mass="49021">MFAYTVAGLAVLAVVLLGPGASFAQERNLDLDALLEELVQTHDRIKASESQLESMRHQYEGTRGGWMPSVDLSAEGGQENISKPRESETQMSRNEQTLSARQLLYDFGGVSGKIDSAAGRVGESESRLAQVRQQIMAEGIIAYLRVIRSRELVKYAFRSEESIRELSGMQEVLVERGAGYSYEELQVKGQLAGAQAYRVTQQRELKTAVNNFKSVFGFAPTDEEIKRLHSVPVPRKYMPGSVEEAVAVAYENNPLLLEVKHSMDRLEGDLRTSESRYYPKFDAVLEAERMENDQANAGVRTEQRATLEMNYNLFSGFQDLEGVRAVKSDMNGAQRTLQDRQRTVEEAVRNAWLELTTLRQNSELYETRANITWEFLGLVKKKKAMGEDVRLLDILVGERDYISAISAKIATDIDTIIAGYTLLYQMGLITKDITEM</sequence>
<evidence type="ECO:0000313" key="11">
    <source>
        <dbReference type="Proteomes" id="UP000428328"/>
    </source>
</evidence>
<proteinExistence type="inferred from homology"/>
<dbReference type="PANTHER" id="PTHR30026">
    <property type="entry name" value="OUTER MEMBRANE PROTEIN TOLC"/>
    <property type="match status" value="1"/>
</dbReference>
<feature type="chain" id="PRO_5026094632" evidence="9">
    <location>
        <begin position="25"/>
        <end position="436"/>
    </location>
</feature>
<dbReference type="Gene3D" id="1.20.1600.10">
    <property type="entry name" value="Outer membrane efflux proteins (OEP)"/>
    <property type="match status" value="1"/>
</dbReference>
<dbReference type="AlphaFoldDB" id="A0A6I6JM09"/>
<dbReference type="GO" id="GO:0009279">
    <property type="term" value="C:cell outer membrane"/>
    <property type="evidence" value="ECO:0007669"/>
    <property type="project" value="UniProtKB-SubCell"/>
</dbReference>
<dbReference type="PANTHER" id="PTHR30026:SF22">
    <property type="entry name" value="OUTER MEMBRANE EFFLUX PROTEIN"/>
    <property type="match status" value="1"/>
</dbReference>
<protein>
    <submittedName>
        <fullName evidence="10">TolC family protein</fullName>
    </submittedName>
</protein>
<dbReference type="GO" id="GO:0015288">
    <property type="term" value="F:porin activity"/>
    <property type="evidence" value="ECO:0007669"/>
    <property type="project" value="TreeGrafter"/>
</dbReference>
<keyword evidence="3" id="KW-0813">Transport</keyword>
<keyword evidence="11" id="KW-1185">Reference proteome</keyword>
<organism evidence="10 11">
    <name type="scientific">Pseudodesulfovibrio cashew</name>
    <dbReference type="NCBI Taxonomy" id="2678688"/>
    <lineage>
        <taxon>Bacteria</taxon>
        <taxon>Pseudomonadati</taxon>
        <taxon>Thermodesulfobacteriota</taxon>
        <taxon>Desulfovibrionia</taxon>
        <taxon>Desulfovibrionales</taxon>
        <taxon>Desulfovibrionaceae</taxon>
    </lineage>
</organism>